<dbReference type="Pfam" id="PF24760">
    <property type="entry name" value="TPR_IF140_C"/>
    <property type="match status" value="1"/>
</dbReference>
<dbReference type="InterPro" id="IPR056168">
    <property type="entry name" value="TPR_IF140/IFT172/WDR19"/>
</dbReference>
<dbReference type="Pfam" id="PF23383">
    <property type="entry name" value="Beta-prop_IFT140_1st"/>
    <property type="match status" value="1"/>
</dbReference>
<dbReference type="PANTHER" id="PTHR15722:SF7">
    <property type="entry name" value="INTRAFLAGELLAR TRANSPORT PROTEIN 140 HOMOLOG"/>
    <property type="match status" value="1"/>
</dbReference>
<dbReference type="PANTHER" id="PTHR15722">
    <property type="entry name" value="IFT140/172-RELATED"/>
    <property type="match status" value="1"/>
</dbReference>
<dbReference type="OrthoDB" id="6498317at2759"/>
<dbReference type="SUPFAM" id="SSF48452">
    <property type="entry name" value="TPR-like"/>
    <property type="match status" value="2"/>
</dbReference>
<keyword evidence="12" id="KW-1185">Reference proteome</keyword>
<dbReference type="GO" id="GO:0005930">
    <property type="term" value="C:axoneme"/>
    <property type="evidence" value="ECO:0000318"/>
    <property type="project" value="GO_Central"/>
</dbReference>
<proteinExistence type="predicted"/>
<reference evidence="11" key="2">
    <citation type="submission" date="2020-05" db="UniProtKB">
        <authorList>
            <consortium name="EnsemblMetazoa"/>
        </authorList>
    </citation>
    <scope>IDENTIFICATION</scope>
    <source>
        <strain evidence="11">wikel</strain>
    </source>
</reference>
<dbReference type="EMBL" id="ABJB011030245">
    <property type="status" value="NOT_ANNOTATED_CDS"/>
    <property type="molecule type" value="Genomic_DNA"/>
</dbReference>
<dbReference type="FunCoup" id="B7PZM1">
    <property type="interactions" value="416"/>
</dbReference>
<evidence type="ECO:0000256" key="4">
    <source>
        <dbReference type="ARBA" id="ARBA00023069"/>
    </source>
</evidence>
<dbReference type="STRING" id="6945.B7PZM1"/>
<dbReference type="InParanoid" id="B7PZM1"/>
<evidence type="ECO:0000256" key="3">
    <source>
        <dbReference type="ARBA" id="ARBA00022737"/>
    </source>
</evidence>
<dbReference type="VEuPathDB" id="VectorBase:ISCW008642"/>
<evidence type="ECO:0000256" key="5">
    <source>
        <dbReference type="ARBA" id="ARBA00023273"/>
    </source>
</evidence>
<sequence>MAVYLDTRVEDSSSASTKTHAAWHRDHPILAVSVFEKDTSQGAIRLFSDDGTALQGELPRKESLQVTFLSWHPTLPLLAMGWESGEVCVWNHLSKTLHEPQTQHKRAVSRLQWSDGGSRIISIDSVGTCIGWKVDAGRGSLGTVFYHELRDSLTDITFRHRYSKGNTEIGRLARAAVEGDEEALNLFSDWQKLKEDENAREVHMSDSHDFYVGSTTGVIYFVSENGSCGDVLQMDGGVARLVHYAAKDMLVAITDTLVLAQFAIAEDGSLTEQSRVKLSGHGARVSVIWVGEGLIAVIAVLGMSKGYIRVWDLSRREAKLHAGLKTLATLLKTDGNESLMIKSVKCNCKGNKDVFPLDSDRFRLMGVQVPHFYLLGKDVIDCLELKRSKSASSLVEKVPGSKHVFRLPMRDFVGLEDCDSSVREAIMTFSFFLTLGDMDEAFKAIKAITNQAVWENMAKMCVQTKRLDVAKICLGKMGHARGAWALRQAEDEPEIEARAAILALQLGMIQEAEDLLEACGRYDLLIKLFEDSNQWERAIQVAQTHDRIRLRATYHNYAQHLEASGDIEKAIQMYEKSETHLFEVPRMLFDEPQALEQYMRNSRNKDMLKWWAQYMESIGEMEAALQFYEASEDYLSLLRVHCYFNNVEKACEIANETGDRAACFHLARYLENQDNIPEAVHFFSRAKAYSNAIRVCKENQMDEQLFNLALLANQKETLEAARYFEQRQGALEKAVTLYQKGGWSTKAAELALQSGDLGALQQAAQELGPNADPNLVKTTAERLAAVGKQDQAVLLLSASGQNERALELCLQSNVIITEELAETLSQNLSKSDKTKSSRILEKIAECCMKQENYHLAAKKFTQSGNKVQAMKALLKSGDTSKIIFFAGVSRQAEIYVLAANYLQSLDWRQNPDIMKHIVTYYTKARAYDLLSGFYESCAQVEIEEYQNYEKALGALNEAQNCLMQSGENPPKKLARLRAQMENVRRYVATQRLYTDSPSEAIAQCQELIQLNPEPAVRRGDIFAFMVQHYVNNKDFSAARACLEDMQATIPNVNISQFLDGEVLRAVYGSSTNPREMQKFSLLAKQSMRNGLNGFERDGHDSSGDEVEEDVSAVDGGI</sequence>
<dbReference type="Pfam" id="PF24762">
    <property type="entry name" value="TPR_IF140-IFT172"/>
    <property type="match status" value="1"/>
</dbReference>
<feature type="domain" description="IF140/IFT172/WDR19 TPR" evidence="9">
    <location>
        <begin position="436"/>
        <end position="920"/>
    </location>
</feature>
<dbReference type="AlphaFoldDB" id="B7PZM1"/>
<dbReference type="InterPro" id="IPR015943">
    <property type="entry name" value="WD40/YVTN_repeat-like_dom_sf"/>
</dbReference>
<keyword evidence="4" id="KW-0969">Cilium</keyword>
<dbReference type="FunFam" id="1.25.40.470:FF:000011">
    <property type="entry name" value="Intraflagellar transport protein 140"/>
    <property type="match status" value="1"/>
</dbReference>
<evidence type="ECO:0008006" key="13">
    <source>
        <dbReference type="Google" id="ProtNLM"/>
    </source>
</evidence>
<evidence type="ECO:0000256" key="6">
    <source>
        <dbReference type="SAM" id="MobiDB-lite"/>
    </source>
</evidence>
<keyword evidence="2" id="KW-0853">WD repeat</keyword>
<dbReference type="InterPro" id="IPR056156">
    <property type="entry name" value="TPR_IF140_C"/>
</dbReference>
<reference evidence="10 12" key="1">
    <citation type="submission" date="2008-03" db="EMBL/GenBank/DDBJ databases">
        <title>Annotation of Ixodes scapularis.</title>
        <authorList>
            <consortium name="Ixodes scapularis Genome Project Consortium"/>
            <person name="Caler E."/>
            <person name="Hannick L.I."/>
            <person name="Bidwell S."/>
            <person name="Joardar V."/>
            <person name="Thiagarajan M."/>
            <person name="Amedeo P."/>
            <person name="Galinsky K.J."/>
            <person name="Schobel S."/>
            <person name="Inman J."/>
            <person name="Hostetler J."/>
            <person name="Miller J."/>
            <person name="Hammond M."/>
            <person name="Megy K."/>
            <person name="Lawson D."/>
            <person name="Kodira C."/>
            <person name="Sutton G."/>
            <person name="Meyer J."/>
            <person name="Hill C.A."/>
            <person name="Birren B."/>
            <person name="Nene V."/>
            <person name="Collins F."/>
            <person name="Alarcon-Chaidez F."/>
            <person name="Wikel S."/>
            <person name="Strausberg R."/>
        </authorList>
    </citation>
    <scope>NUCLEOTIDE SEQUENCE [LARGE SCALE GENOMIC DNA]</scope>
    <source>
        <strain evidence="12">Wikel</strain>
        <strain evidence="10">Wikel colony</strain>
    </source>
</reference>
<dbReference type="Gene3D" id="2.130.10.10">
    <property type="entry name" value="YVTN repeat-like/Quinoprotein amine dehydrogenase"/>
    <property type="match status" value="1"/>
</dbReference>
<evidence type="ECO:0000313" key="11">
    <source>
        <dbReference type="EnsemblMetazoa" id="ISCW008642-PA"/>
    </source>
</evidence>
<dbReference type="GO" id="GO:0030991">
    <property type="term" value="C:intraciliary transport particle A"/>
    <property type="evidence" value="ECO:0000318"/>
    <property type="project" value="GO_Central"/>
</dbReference>
<evidence type="ECO:0000259" key="8">
    <source>
        <dbReference type="Pfam" id="PF24760"/>
    </source>
</evidence>
<keyword evidence="3" id="KW-0677">Repeat</keyword>
<accession>B7PZM1</accession>
<dbReference type="GO" id="GO:0036064">
    <property type="term" value="C:ciliary basal body"/>
    <property type="evidence" value="ECO:0000318"/>
    <property type="project" value="GO_Central"/>
</dbReference>
<dbReference type="HOGENOM" id="CLU_001853_1_0_1"/>
<feature type="domain" description="IFT140 first beta-propeller" evidence="7">
    <location>
        <begin position="2"/>
        <end position="317"/>
    </location>
</feature>
<evidence type="ECO:0000256" key="2">
    <source>
        <dbReference type="ARBA" id="ARBA00022574"/>
    </source>
</evidence>
<dbReference type="InterPro" id="IPR056154">
    <property type="entry name" value="Beta-prop_IFT140_1st"/>
</dbReference>
<evidence type="ECO:0000259" key="7">
    <source>
        <dbReference type="Pfam" id="PF23383"/>
    </source>
</evidence>
<dbReference type="Proteomes" id="UP000001555">
    <property type="component" value="Unassembled WGS sequence"/>
</dbReference>
<dbReference type="EnsemblMetazoa" id="ISCW008642-RA">
    <property type="protein sequence ID" value="ISCW008642-PA"/>
    <property type="gene ID" value="ISCW008642"/>
</dbReference>
<feature type="domain" description="IF140 C-terminal TPR" evidence="8">
    <location>
        <begin position="928"/>
        <end position="1046"/>
    </location>
</feature>
<dbReference type="GO" id="GO:0035721">
    <property type="term" value="P:intraciliary retrograde transport"/>
    <property type="evidence" value="ECO:0000318"/>
    <property type="project" value="GO_Central"/>
</dbReference>
<dbReference type="PaxDb" id="6945-B7PZM1"/>
<name>B7PZM1_IXOSC</name>
<gene>
    <name evidence="10" type="ORF">IscW_ISCW008642</name>
</gene>
<comment type="subcellular location">
    <subcellularLocation>
        <location evidence="1">Cell projection</location>
        <location evidence="1">Cilium</location>
    </subcellularLocation>
</comment>
<evidence type="ECO:0000313" key="12">
    <source>
        <dbReference type="Proteomes" id="UP000001555"/>
    </source>
</evidence>
<dbReference type="FunFam" id="1.25.40.470:FF:000010">
    <property type="entry name" value="Intraflagellar transport 140 homolog (Chlamydomonas)"/>
    <property type="match status" value="1"/>
</dbReference>
<dbReference type="InterPro" id="IPR036322">
    <property type="entry name" value="WD40_repeat_dom_sf"/>
</dbReference>
<dbReference type="VEuPathDB" id="VectorBase:ISCP_002871"/>
<protein>
    <recommendedName>
        <fullName evidence="13">Intraflagellar transport protein 140 homolog</fullName>
    </recommendedName>
</protein>
<evidence type="ECO:0000259" key="9">
    <source>
        <dbReference type="Pfam" id="PF24762"/>
    </source>
</evidence>
<feature type="region of interest" description="Disordered" evidence="6">
    <location>
        <begin position="1090"/>
        <end position="1117"/>
    </location>
</feature>
<dbReference type="Gene3D" id="1.25.40.470">
    <property type="match status" value="2"/>
</dbReference>
<dbReference type="InterPro" id="IPR011990">
    <property type="entry name" value="TPR-like_helical_dom_sf"/>
</dbReference>
<evidence type="ECO:0000256" key="1">
    <source>
        <dbReference type="ARBA" id="ARBA00004138"/>
    </source>
</evidence>
<keyword evidence="5" id="KW-0966">Cell projection</keyword>
<dbReference type="VEuPathDB" id="VectorBase:ISCI008642"/>
<dbReference type="SUPFAM" id="SSF50978">
    <property type="entry name" value="WD40 repeat-like"/>
    <property type="match status" value="1"/>
</dbReference>
<organism>
    <name type="scientific">Ixodes scapularis</name>
    <name type="common">Black-legged tick</name>
    <name type="synonym">Deer tick</name>
    <dbReference type="NCBI Taxonomy" id="6945"/>
    <lineage>
        <taxon>Eukaryota</taxon>
        <taxon>Metazoa</taxon>
        <taxon>Ecdysozoa</taxon>
        <taxon>Arthropoda</taxon>
        <taxon>Chelicerata</taxon>
        <taxon>Arachnida</taxon>
        <taxon>Acari</taxon>
        <taxon>Parasitiformes</taxon>
        <taxon>Ixodida</taxon>
        <taxon>Ixodoidea</taxon>
        <taxon>Ixodidae</taxon>
        <taxon>Ixodinae</taxon>
        <taxon>Ixodes</taxon>
    </lineage>
</organism>
<dbReference type="EMBL" id="DS826642">
    <property type="protein sequence ID" value="EEC12043.1"/>
    <property type="molecule type" value="Genomic_DNA"/>
</dbReference>
<evidence type="ECO:0000313" key="10">
    <source>
        <dbReference type="EMBL" id="EEC12043.1"/>
    </source>
</evidence>